<dbReference type="InterPro" id="IPR014710">
    <property type="entry name" value="RmlC-like_jellyroll"/>
</dbReference>
<dbReference type="Pfam" id="PF02311">
    <property type="entry name" value="AraC_binding"/>
    <property type="match status" value="1"/>
</dbReference>
<dbReference type="RefSeq" id="WP_119150304.1">
    <property type="nucleotide sequence ID" value="NZ_JBHSOV010000001.1"/>
</dbReference>
<dbReference type="SUPFAM" id="SSF51182">
    <property type="entry name" value="RmlC-like cupins"/>
    <property type="match status" value="1"/>
</dbReference>
<dbReference type="Pfam" id="PF12833">
    <property type="entry name" value="HTH_18"/>
    <property type="match status" value="1"/>
</dbReference>
<dbReference type="InterPro" id="IPR003313">
    <property type="entry name" value="AraC-bd"/>
</dbReference>
<dbReference type="Proteomes" id="UP000266340">
    <property type="component" value="Unassembled WGS sequence"/>
</dbReference>
<reference evidence="5 6" key="1">
    <citation type="submission" date="2018-09" db="EMBL/GenBank/DDBJ databases">
        <title>Cohnella cavernae sp. nov., isolated from a karst cave.</title>
        <authorList>
            <person name="Zhu H."/>
        </authorList>
    </citation>
    <scope>NUCLEOTIDE SEQUENCE [LARGE SCALE GENOMIC DNA]</scope>
    <source>
        <strain evidence="5 6">K2E09-144</strain>
    </source>
</reference>
<keyword evidence="1" id="KW-0805">Transcription regulation</keyword>
<dbReference type="SUPFAM" id="SSF46689">
    <property type="entry name" value="Homeodomain-like"/>
    <property type="match status" value="2"/>
</dbReference>
<dbReference type="InterPro" id="IPR009057">
    <property type="entry name" value="Homeodomain-like_sf"/>
</dbReference>
<evidence type="ECO:0000256" key="2">
    <source>
        <dbReference type="ARBA" id="ARBA00023125"/>
    </source>
</evidence>
<dbReference type="PROSITE" id="PS00041">
    <property type="entry name" value="HTH_ARAC_FAMILY_1"/>
    <property type="match status" value="1"/>
</dbReference>
<dbReference type="InterPro" id="IPR018060">
    <property type="entry name" value="HTH_AraC"/>
</dbReference>
<evidence type="ECO:0000256" key="3">
    <source>
        <dbReference type="ARBA" id="ARBA00023163"/>
    </source>
</evidence>
<accession>A0A398CJF3</accession>
<dbReference type="GO" id="GO:0043565">
    <property type="term" value="F:sequence-specific DNA binding"/>
    <property type="evidence" value="ECO:0007669"/>
    <property type="project" value="InterPro"/>
</dbReference>
<dbReference type="GO" id="GO:0003700">
    <property type="term" value="F:DNA-binding transcription factor activity"/>
    <property type="evidence" value="ECO:0007669"/>
    <property type="project" value="InterPro"/>
</dbReference>
<sequence>MTEPHRNDLQNRKKTGAPFPFARMARKRNALDRLDLQFRWGRYGIRVLRCHLMAFEPGQVIGFHKHSEFEFHFIPKGKGTVTIQDRKYELGEGLFYLTGPDVIHEQRSDDEDPMFELCLHCEIVELDRAAEAEWGDKLEEREAEECVRLLQTMPPEPALDRYQAMNCFLDAYRAWEEQPVGFYTTMKQTVLQILLRAARVHAAPGDSGNIPERDMKDHRFRLATQFIEDNEARPLTLEDVAEKVRVSPRQLQRIFRSEGNSTFHDWLEHARLQKICSELLQTDRPIEDIALDHGYSTPNYLYPVFKKKYGMTPSAYRRHHGVR</sequence>
<dbReference type="InterPro" id="IPR050204">
    <property type="entry name" value="AraC_XylS_family_regulators"/>
</dbReference>
<dbReference type="OrthoDB" id="145012at2"/>
<dbReference type="AlphaFoldDB" id="A0A398CJF3"/>
<gene>
    <name evidence="5" type="ORF">D3H35_16150</name>
</gene>
<dbReference type="InterPro" id="IPR011051">
    <property type="entry name" value="RmlC_Cupin_sf"/>
</dbReference>
<dbReference type="SMART" id="SM00342">
    <property type="entry name" value="HTH_ARAC"/>
    <property type="match status" value="1"/>
</dbReference>
<dbReference type="Gene3D" id="2.60.120.10">
    <property type="entry name" value="Jelly Rolls"/>
    <property type="match status" value="1"/>
</dbReference>
<dbReference type="EMBL" id="QXJM01000039">
    <property type="protein sequence ID" value="RIE02262.1"/>
    <property type="molecule type" value="Genomic_DNA"/>
</dbReference>
<dbReference type="InterPro" id="IPR018062">
    <property type="entry name" value="HTH_AraC-typ_CS"/>
</dbReference>
<dbReference type="PROSITE" id="PS01124">
    <property type="entry name" value="HTH_ARAC_FAMILY_2"/>
    <property type="match status" value="1"/>
</dbReference>
<keyword evidence="2" id="KW-0238">DNA-binding</keyword>
<feature type="domain" description="HTH araC/xylS-type" evidence="4">
    <location>
        <begin position="221"/>
        <end position="319"/>
    </location>
</feature>
<comment type="caution">
    <text evidence="5">The sequence shown here is derived from an EMBL/GenBank/DDBJ whole genome shotgun (WGS) entry which is preliminary data.</text>
</comment>
<proteinExistence type="predicted"/>
<organism evidence="5 6">
    <name type="scientific">Cohnella faecalis</name>
    <dbReference type="NCBI Taxonomy" id="2315694"/>
    <lineage>
        <taxon>Bacteria</taxon>
        <taxon>Bacillati</taxon>
        <taxon>Bacillota</taxon>
        <taxon>Bacilli</taxon>
        <taxon>Bacillales</taxon>
        <taxon>Paenibacillaceae</taxon>
        <taxon>Cohnella</taxon>
    </lineage>
</organism>
<dbReference type="Gene3D" id="1.10.10.60">
    <property type="entry name" value="Homeodomain-like"/>
    <property type="match status" value="1"/>
</dbReference>
<dbReference type="PANTHER" id="PTHR46796:SF12">
    <property type="entry name" value="HTH-TYPE DNA-BINDING TRANSCRIPTIONAL ACTIVATOR EUTR"/>
    <property type="match status" value="1"/>
</dbReference>
<name>A0A398CJF3_9BACL</name>
<keyword evidence="3" id="KW-0804">Transcription</keyword>
<keyword evidence="6" id="KW-1185">Reference proteome</keyword>
<dbReference type="PANTHER" id="PTHR46796">
    <property type="entry name" value="HTH-TYPE TRANSCRIPTIONAL ACTIVATOR RHAS-RELATED"/>
    <property type="match status" value="1"/>
</dbReference>
<evidence type="ECO:0000259" key="4">
    <source>
        <dbReference type="PROSITE" id="PS01124"/>
    </source>
</evidence>
<evidence type="ECO:0000313" key="6">
    <source>
        <dbReference type="Proteomes" id="UP000266340"/>
    </source>
</evidence>
<protein>
    <submittedName>
        <fullName evidence="5">AraC family transcriptional regulator</fullName>
    </submittedName>
</protein>
<evidence type="ECO:0000313" key="5">
    <source>
        <dbReference type="EMBL" id="RIE02262.1"/>
    </source>
</evidence>
<evidence type="ECO:0000256" key="1">
    <source>
        <dbReference type="ARBA" id="ARBA00023015"/>
    </source>
</evidence>